<evidence type="ECO:0000313" key="1">
    <source>
        <dbReference type="EMBL" id="KIK32887.1"/>
    </source>
</evidence>
<reference evidence="1 2" key="1">
    <citation type="submission" date="2014-04" db="EMBL/GenBank/DDBJ databases">
        <authorList>
            <consortium name="DOE Joint Genome Institute"/>
            <person name="Kuo A."/>
            <person name="Ruytinx J."/>
            <person name="Rineau F."/>
            <person name="Colpaert J."/>
            <person name="Kohler A."/>
            <person name="Nagy L.G."/>
            <person name="Floudas D."/>
            <person name="Copeland A."/>
            <person name="Barry K.W."/>
            <person name="Cichocki N."/>
            <person name="Veneault-Fourrey C."/>
            <person name="LaButti K."/>
            <person name="Lindquist E.A."/>
            <person name="Lipzen A."/>
            <person name="Lundell T."/>
            <person name="Morin E."/>
            <person name="Murat C."/>
            <person name="Sun H."/>
            <person name="Tunlid A."/>
            <person name="Henrissat B."/>
            <person name="Grigoriev I.V."/>
            <person name="Hibbett D.S."/>
            <person name="Martin F."/>
            <person name="Nordberg H.P."/>
            <person name="Cantor M.N."/>
            <person name="Hua S.X."/>
        </authorList>
    </citation>
    <scope>NUCLEOTIDE SEQUENCE [LARGE SCALE GENOMIC DNA]</scope>
    <source>
        <strain evidence="1 2">UH-Slu-Lm8-n1</strain>
    </source>
</reference>
<dbReference type="Proteomes" id="UP000054485">
    <property type="component" value="Unassembled WGS sequence"/>
</dbReference>
<sequence>MVSKRVKTDHIARIDTVPIRSGEVFYLRSLLQHKAASSFKDLRTVNEVEFGTFHEAATDIGLFDNNQEGFLTLQEAVDCHRTPSQLRFLFAQVILEGYPGTELWNSFKHSLSIDHLFMAGLCIIMA</sequence>
<evidence type="ECO:0000313" key="2">
    <source>
        <dbReference type="Proteomes" id="UP000054485"/>
    </source>
</evidence>
<proteinExistence type="predicted"/>
<name>A0A0D0AFA7_9AGAM</name>
<dbReference type="EMBL" id="KN836086">
    <property type="protein sequence ID" value="KIK32887.1"/>
    <property type="molecule type" value="Genomic_DNA"/>
</dbReference>
<dbReference type="InParanoid" id="A0A0D0AFA7"/>
<gene>
    <name evidence="1" type="ORF">CY34DRAFT_100594</name>
</gene>
<reference evidence="2" key="2">
    <citation type="submission" date="2015-01" db="EMBL/GenBank/DDBJ databases">
        <title>Evolutionary Origins and Diversification of the Mycorrhizal Mutualists.</title>
        <authorList>
            <consortium name="DOE Joint Genome Institute"/>
            <consortium name="Mycorrhizal Genomics Consortium"/>
            <person name="Kohler A."/>
            <person name="Kuo A."/>
            <person name="Nagy L.G."/>
            <person name="Floudas D."/>
            <person name="Copeland A."/>
            <person name="Barry K.W."/>
            <person name="Cichocki N."/>
            <person name="Veneault-Fourrey C."/>
            <person name="LaButti K."/>
            <person name="Lindquist E.A."/>
            <person name="Lipzen A."/>
            <person name="Lundell T."/>
            <person name="Morin E."/>
            <person name="Murat C."/>
            <person name="Riley R."/>
            <person name="Ohm R."/>
            <person name="Sun H."/>
            <person name="Tunlid A."/>
            <person name="Henrissat B."/>
            <person name="Grigoriev I.V."/>
            <person name="Hibbett D.S."/>
            <person name="Martin F."/>
        </authorList>
    </citation>
    <scope>NUCLEOTIDE SEQUENCE [LARGE SCALE GENOMIC DNA]</scope>
    <source>
        <strain evidence="2">UH-Slu-Lm8-n1</strain>
    </source>
</reference>
<dbReference type="STRING" id="930992.A0A0D0AFA7"/>
<dbReference type="HOGENOM" id="CLU_1987025_0_0_1"/>
<protein>
    <submittedName>
        <fullName evidence="1">Unplaced genomic scaffold CY34scaffold_955, whole genome shotgun sequence</fullName>
    </submittedName>
</protein>
<organism evidence="1 2">
    <name type="scientific">Suillus luteus UH-Slu-Lm8-n1</name>
    <dbReference type="NCBI Taxonomy" id="930992"/>
    <lineage>
        <taxon>Eukaryota</taxon>
        <taxon>Fungi</taxon>
        <taxon>Dikarya</taxon>
        <taxon>Basidiomycota</taxon>
        <taxon>Agaricomycotina</taxon>
        <taxon>Agaricomycetes</taxon>
        <taxon>Agaricomycetidae</taxon>
        <taxon>Boletales</taxon>
        <taxon>Suillineae</taxon>
        <taxon>Suillaceae</taxon>
        <taxon>Suillus</taxon>
    </lineage>
</organism>
<keyword evidence="2" id="KW-1185">Reference proteome</keyword>
<dbReference type="OrthoDB" id="3366231at2759"/>
<dbReference type="AlphaFoldDB" id="A0A0D0AFA7"/>
<feature type="non-terminal residue" evidence="1">
    <location>
        <position position="126"/>
    </location>
</feature>
<accession>A0A0D0AFA7</accession>